<dbReference type="PRINTS" id="PR00344">
    <property type="entry name" value="BCTRLSENSOR"/>
</dbReference>
<keyword evidence="4" id="KW-0547">Nucleotide-binding</keyword>
<keyword evidence="7" id="KW-1133">Transmembrane helix</keyword>
<dbReference type="CDD" id="cd00075">
    <property type="entry name" value="HATPase"/>
    <property type="match status" value="1"/>
</dbReference>
<evidence type="ECO:0000256" key="1">
    <source>
        <dbReference type="ARBA" id="ARBA00000085"/>
    </source>
</evidence>
<evidence type="ECO:0000313" key="10">
    <source>
        <dbReference type="Proteomes" id="UP000464954"/>
    </source>
</evidence>
<evidence type="ECO:0000256" key="4">
    <source>
        <dbReference type="ARBA" id="ARBA00022741"/>
    </source>
</evidence>
<dbReference type="Proteomes" id="UP000464954">
    <property type="component" value="Chromosome"/>
</dbReference>
<feature type="transmembrane region" description="Helical" evidence="7">
    <location>
        <begin position="258"/>
        <end position="279"/>
    </location>
</feature>
<sequence>MKRSEPIRNVAVSIGFLVLFFAIPMLVFRGVRTLDSAVSKRVSVAEEPLTIDSDFADRLHPLVLPKVQEQSLCFSIANQSDETLALSIGNLSFPHQVFVDGRLLFQNLNPEAPQYDVAMRCKDIQIAPHSPLLQYCIEGAGVNGVRAYLGRNAIVHLQQRVAVELNSFLSLVVLALGLLNLIVSAVHRNLNRLSGAVLLVFIFCVLKISVTDSSPIASMIFPVAAETFPIWDFATTFGFSLSLFLIYSLFFDVQPRRVFYPALGGYTVIMLVNFAVTTLSKGEVVLLPIVLLYRVLLFVWILGFAVLARKPFSKSIFLMHAVSDGLIIYYVYLQSHPEAASSLAFYVDLAFLGFSVQFLFALILFFSRTFIQSRDYNRLLMLRGLEHDLKIPLSIIKLNHQMIRRYSLRDDDENGLRFSRAIDRVLSDFDGMFQNLRYHLENQSPVRKTRTELSVLFQALEEDFRAVCSLRNAVLDVEVSEPSPVAAIDPDILKRILHNLLDNAFKHTTASPRVSLHAKERFGKVVITVHDNGEGMTDSECRKSVRLFHKADPARGTPGLGLGLHVVRNLIRRNCGTMEIKSRKGEGTTITVTLSNA</sequence>
<feature type="transmembrane region" description="Helical" evidence="7">
    <location>
        <begin position="168"/>
        <end position="186"/>
    </location>
</feature>
<dbReference type="RefSeq" id="WP_160629549.1">
    <property type="nucleotide sequence ID" value="NZ_CP047593.1"/>
</dbReference>
<proteinExistence type="predicted"/>
<keyword evidence="3" id="KW-0808">Transferase</keyword>
<feature type="transmembrane region" description="Helical" evidence="7">
    <location>
        <begin position="344"/>
        <end position="366"/>
    </location>
</feature>
<organism evidence="9 10">
    <name type="scientific">Tichowtungia aerotolerans</name>
    <dbReference type="NCBI Taxonomy" id="2697043"/>
    <lineage>
        <taxon>Bacteria</taxon>
        <taxon>Pseudomonadati</taxon>
        <taxon>Kiritimatiellota</taxon>
        <taxon>Tichowtungiia</taxon>
        <taxon>Tichowtungiales</taxon>
        <taxon>Tichowtungiaceae</taxon>
        <taxon>Tichowtungia</taxon>
    </lineage>
</organism>
<evidence type="ECO:0000256" key="7">
    <source>
        <dbReference type="SAM" id="Phobius"/>
    </source>
</evidence>
<evidence type="ECO:0000256" key="2">
    <source>
        <dbReference type="ARBA" id="ARBA00012438"/>
    </source>
</evidence>
<reference evidence="9 10" key="1">
    <citation type="submission" date="2020-01" db="EMBL/GenBank/DDBJ databases">
        <title>Ponticoccus aerotolerans gen. nov., sp. nov., an anaerobic bacterium and proposal of Ponticoccusceae fam. nov., Ponticoccusles ord. nov. and Ponticoccuse classis nov. in the phylum Kiritimatiellaeota.</title>
        <authorList>
            <person name="Zhou L.Y."/>
            <person name="Du Z.J."/>
        </authorList>
    </citation>
    <scope>NUCLEOTIDE SEQUENCE [LARGE SCALE GENOMIC DNA]</scope>
    <source>
        <strain evidence="9 10">S-5007</strain>
    </source>
</reference>
<keyword evidence="10" id="KW-1185">Reference proteome</keyword>
<dbReference type="GO" id="GO:0005524">
    <property type="term" value="F:ATP binding"/>
    <property type="evidence" value="ECO:0007669"/>
    <property type="project" value="UniProtKB-KW"/>
</dbReference>
<feature type="domain" description="Histidine kinase" evidence="8">
    <location>
        <begin position="384"/>
        <end position="597"/>
    </location>
</feature>
<dbReference type="InterPro" id="IPR036890">
    <property type="entry name" value="HATPase_C_sf"/>
</dbReference>
<keyword evidence="7" id="KW-0812">Transmembrane</keyword>
<evidence type="ECO:0000259" key="8">
    <source>
        <dbReference type="PROSITE" id="PS50109"/>
    </source>
</evidence>
<dbReference type="AlphaFoldDB" id="A0A6P1M8L6"/>
<dbReference type="InterPro" id="IPR004358">
    <property type="entry name" value="Sig_transdc_His_kin-like_C"/>
</dbReference>
<evidence type="ECO:0000313" key="9">
    <source>
        <dbReference type="EMBL" id="QHI70372.1"/>
    </source>
</evidence>
<gene>
    <name evidence="9" type="ORF">GT409_13285</name>
</gene>
<keyword evidence="7" id="KW-0472">Membrane</keyword>
<evidence type="ECO:0000256" key="3">
    <source>
        <dbReference type="ARBA" id="ARBA00022679"/>
    </source>
</evidence>
<keyword evidence="6" id="KW-0067">ATP-binding</keyword>
<feature type="transmembrane region" description="Helical" evidence="7">
    <location>
        <begin position="285"/>
        <end position="308"/>
    </location>
</feature>
<accession>A0A6P1M8L6</accession>
<feature type="transmembrane region" description="Helical" evidence="7">
    <location>
        <begin position="315"/>
        <end position="332"/>
    </location>
</feature>
<dbReference type="Gene3D" id="3.30.565.10">
    <property type="entry name" value="Histidine kinase-like ATPase, C-terminal domain"/>
    <property type="match status" value="1"/>
</dbReference>
<dbReference type="InterPro" id="IPR050980">
    <property type="entry name" value="2C_sensor_his_kinase"/>
</dbReference>
<dbReference type="SMART" id="SM00387">
    <property type="entry name" value="HATPase_c"/>
    <property type="match status" value="1"/>
</dbReference>
<dbReference type="EMBL" id="CP047593">
    <property type="protein sequence ID" value="QHI70372.1"/>
    <property type="molecule type" value="Genomic_DNA"/>
</dbReference>
<keyword evidence="5" id="KW-0418">Kinase</keyword>
<dbReference type="InterPro" id="IPR005467">
    <property type="entry name" value="His_kinase_dom"/>
</dbReference>
<dbReference type="EC" id="2.7.13.3" evidence="2"/>
<dbReference type="SUPFAM" id="SSF55874">
    <property type="entry name" value="ATPase domain of HSP90 chaperone/DNA topoisomerase II/histidine kinase"/>
    <property type="match status" value="1"/>
</dbReference>
<dbReference type="Pfam" id="PF02518">
    <property type="entry name" value="HATPase_c"/>
    <property type="match status" value="1"/>
</dbReference>
<dbReference type="PANTHER" id="PTHR44936:SF10">
    <property type="entry name" value="SENSOR PROTEIN RSTB"/>
    <property type="match status" value="1"/>
</dbReference>
<evidence type="ECO:0000256" key="6">
    <source>
        <dbReference type="ARBA" id="ARBA00022840"/>
    </source>
</evidence>
<name>A0A6P1M8L6_9BACT</name>
<dbReference type="KEGG" id="taer:GT409_13285"/>
<evidence type="ECO:0000256" key="5">
    <source>
        <dbReference type="ARBA" id="ARBA00022777"/>
    </source>
</evidence>
<dbReference type="PANTHER" id="PTHR44936">
    <property type="entry name" value="SENSOR PROTEIN CREC"/>
    <property type="match status" value="1"/>
</dbReference>
<dbReference type="GO" id="GO:0004673">
    <property type="term" value="F:protein histidine kinase activity"/>
    <property type="evidence" value="ECO:0007669"/>
    <property type="project" value="UniProtKB-EC"/>
</dbReference>
<feature type="transmembrane region" description="Helical" evidence="7">
    <location>
        <begin position="193"/>
        <end position="210"/>
    </location>
</feature>
<comment type="catalytic activity">
    <reaction evidence="1">
        <text>ATP + protein L-histidine = ADP + protein N-phospho-L-histidine.</text>
        <dbReference type="EC" id="2.7.13.3"/>
    </reaction>
</comment>
<dbReference type="PROSITE" id="PS50109">
    <property type="entry name" value="HIS_KIN"/>
    <property type="match status" value="1"/>
</dbReference>
<dbReference type="InterPro" id="IPR003594">
    <property type="entry name" value="HATPase_dom"/>
</dbReference>
<feature type="transmembrane region" description="Helical" evidence="7">
    <location>
        <begin position="230"/>
        <end position="251"/>
    </location>
</feature>
<protein>
    <recommendedName>
        <fullName evidence="2">histidine kinase</fullName>
        <ecNumber evidence="2">2.7.13.3</ecNumber>
    </recommendedName>
</protein>